<dbReference type="EMBL" id="JAUTXU010000503">
    <property type="protein sequence ID" value="KAK3679565.1"/>
    <property type="molecule type" value="Genomic_DNA"/>
</dbReference>
<evidence type="ECO:0000313" key="1">
    <source>
        <dbReference type="EMBL" id="KAK3679565.1"/>
    </source>
</evidence>
<accession>A0ACC3MAA3</accession>
<dbReference type="Proteomes" id="UP001281147">
    <property type="component" value="Unassembled WGS sequence"/>
</dbReference>
<sequence>MNKALDGYVVLENDTLRKARHSAFGPKKVERTAKAKISYFEVYDDSQISVKEITSQMQSAMVHNGFSANSLKAGISAEAYGIALGASGGTTNEWQEDNTKLSAADWKEYIATYNYRRMSVFQLSRLPERVKLTSSHGRPLVIGLYGLPGSGKTYLLNKLRDRWGDTTFNFHEGSEIIDRVTPGGLPAFQKLDAQMKSQFRTTAITKIEDDLLGNGKVAIVAGHFAL</sequence>
<comment type="caution">
    <text evidence="1">The sequence shown here is derived from an EMBL/GenBank/DDBJ whole genome shotgun (WGS) entry which is preliminary data.</text>
</comment>
<name>A0ACC3MAA3_9PEZI</name>
<gene>
    <name evidence="1" type="ORF">LTR37_021411</name>
</gene>
<organism evidence="1 2">
    <name type="scientific">Vermiconidia calcicola</name>
    <dbReference type="NCBI Taxonomy" id="1690605"/>
    <lineage>
        <taxon>Eukaryota</taxon>
        <taxon>Fungi</taxon>
        <taxon>Dikarya</taxon>
        <taxon>Ascomycota</taxon>
        <taxon>Pezizomycotina</taxon>
        <taxon>Dothideomycetes</taxon>
        <taxon>Dothideomycetidae</taxon>
        <taxon>Mycosphaerellales</taxon>
        <taxon>Extremaceae</taxon>
        <taxon>Vermiconidia</taxon>
    </lineage>
</organism>
<keyword evidence="2" id="KW-1185">Reference proteome</keyword>
<protein>
    <submittedName>
        <fullName evidence="1">Uncharacterized protein</fullName>
    </submittedName>
</protein>
<proteinExistence type="predicted"/>
<reference evidence="1" key="1">
    <citation type="submission" date="2023-07" db="EMBL/GenBank/DDBJ databases">
        <title>Black Yeasts Isolated from many extreme environments.</title>
        <authorList>
            <person name="Coleine C."/>
            <person name="Stajich J.E."/>
            <person name="Selbmann L."/>
        </authorList>
    </citation>
    <scope>NUCLEOTIDE SEQUENCE</scope>
    <source>
        <strain evidence="1">CCFEE 5714</strain>
    </source>
</reference>
<evidence type="ECO:0000313" key="2">
    <source>
        <dbReference type="Proteomes" id="UP001281147"/>
    </source>
</evidence>